<keyword evidence="3" id="KW-1185">Reference proteome</keyword>
<dbReference type="Proteomes" id="UP000281498">
    <property type="component" value="Unassembled WGS sequence"/>
</dbReference>
<evidence type="ECO:0000313" key="2">
    <source>
        <dbReference type="EMBL" id="RKL66948.1"/>
    </source>
</evidence>
<dbReference type="InterPro" id="IPR046208">
    <property type="entry name" value="DUF6241"/>
</dbReference>
<dbReference type="AlphaFoldDB" id="A0A3A9K6A4"/>
<keyword evidence="1" id="KW-0472">Membrane</keyword>
<sequence length="176" mass="20146">MKLVYITLTVIAVAAGILTYVFLNTEKVIEKIVASPDEAETMNNDNDEIAEDVEVIVGNIPSSEEVAEEFADDMPENKVKKAMHHMSHQKITADRKWGKIFITEGRIKRLIDVVEANEYENKTIYLSILERWESGDFSRADEDHNTIWKLQGGTIGRATGLMTQEEENRYIKKHFE</sequence>
<protein>
    <recommendedName>
        <fullName evidence="4">CTP synthase</fullName>
    </recommendedName>
</protein>
<dbReference type="Pfam" id="PF19754">
    <property type="entry name" value="DUF6241"/>
    <property type="match status" value="1"/>
</dbReference>
<reference evidence="2 3" key="1">
    <citation type="submission" date="2017-10" db="EMBL/GenBank/DDBJ databases">
        <title>Bacillus sp. nov., a halophilic bacterium isolated from a Keqin Lake.</title>
        <authorList>
            <person name="Wang H."/>
        </authorList>
    </citation>
    <scope>NUCLEOTIDE SEQUENCE [LARGE SCALE GENOMIC DNA]</scope>
    <source>
        <strain evidence="2 3">KCTC 13187</strain>
    </source>
</reference>
<gene>
    <name evidence="2" type="ORF">CR203_14075</name>
</gene>
<evidence type="ECO:0008006" key="4">
    <source>
        <dbReference type="Google" id="ProtNLM"/>
    </source>
</evidence>
<evidence type="ECO:0000256" key="1">
    <source>
        <dbReference type="SAM" id="Phobius"/>
    </source>
</evidence>
<dbReference type="OrthoDB" id="1932566at2"/>
<evidence type="ECO:0000313" key="3">
    <source>
        <dbReference type="Proteomes" id="UP000281498"/>
    </source>
</evidence>
<dbReference type="EMBL" id="PDOE01000005">
    <property type="protein sequence ID" value="RKL66948.1"/>
    <property type="molecule type" value="Genomic_DNA"/>
</dbReference>
<accession>A0A3A9K6A4</accession>
<dbReference type="RefSeq" id="WP_110934633.1">
    <property type="nucleotide sequence ID" value="NZ_KZ614146.1"/>
</dbReference>
<organism evidence="2 3">
    <name type="scientific">Salipaludibacillus neizhouensis</name>
    <dbReference type="NCBI Taxonomy" id="885475"/>
    <lineage>
        <taxon>Bacteria</taxon>
        <taxon>Bacillati</taxon>
        <taxon>Bacillota</taxon>
        <taxon>Bacilli</taxon>
        <taxon>Bacillales</taxon>
        <taxon>Bacillaceae</taxon>
    </lineage>
</organism>
<comment type="caution">
    <text evidence="2">The sequence shown here is derived from an EMBL/GenBank/DDBJ whole genome shotgun (WGS) entry which is preliminary data.</text>
</comment>
<keyword evidence="1" id="KW-0812">Transmembrane</keyword>
<name>A0A3A9K6A4_9BACI</name>
<proteinExistence type="predicted"/>
<keyword evidence="1" id="KW-1133">Transmembrane helix</keyword>
<feature type="transmembrane region" description="Helical" evidence="1">
    <location>
        <begin position="6"/>
        <end position="23"/>
    </location>
</feature>